<evidence type="ECO:0000313" key="2">
    <source>
        <dbReference type="EMBL" id="KAK3370914.1"/>
    </source>
</evidence>
<proteinExistence type="predicted"/>
<gene>
    <name evidence="2" type="ORF">B0T24DRAFT_721162</name>
</gene>
<reference evidence="2" key="2">
    <citation type="submission" date="2023-06" db="EMBL/GenBank/DDBJ databases">
        <authorList>
            <consortium name="Lawrence Berkeley National Laboratory"/>
            <person name="Haridas S."/>
            <person name="Hensen N."/>
            <person name="Bonometti L."/>
            <person name="Westerberg I."/>
            <person name="Brannstrom I.O."/>
            <person name="Guillou S."/>
            <person name="Cros-Aarteil S."/>
            <person name="Calhoun S."/>
            <person name="Kuo A."/>
            <person name="Mondo S."/>
            <person name="Pangilinan J."/>
            <person name="Riley R."/>
            <person name="Labutti K."/>
            <person name="Andreopoulos B."/>
            <person name="Lipzen A."/>
            <person name="Chen C."/>
            <person name="Yanf M."/>
            <person name="Daum C."/>
            <person name="Ng V."/>
            <person name="Clum A."/>
            <person name="Steindorff A."/>
            <person name="Ohm R."/>
            <person name="Martin F."/>
            <person name="Silar P."/>
            <person name="Natvig D."/>
            <person name="Lalanne C."/>
            <person name="Gautier V."/>
            <person name="Ament-Velasquez S.L."/>
            <person name="Kruys A."/>
            <person name="Hutchinson M.I."/>
            <person name="Powell A.J."/>
            <person name="Barry K."/>
            <person name="Miller A.N."/>
            <person name="Grigoriev I.V."/>
            <person name="Debuchy R."/>
            <person name="Gladieux P."/>
            <person name="Thoren M.H."/>
            <person name="Johannesson H."/>
        </authorList>
    </citation>
    <scope>NUCLEOTIDE SEQUENCE</scope>
    <source>
        <strain evidence="2">CBS 958.72</strain>
    </source>
</reference>
<comment type="caution">
    <text evidence="2">The sequence shown here is derived from an EMBL/GenBank/DDBJ whole genome shotgun (WGS) entry which is preliminary data.</text>
</comment>
<feature type="region of interest" description="Disordered" evidence="1">
    <location>
        <begin position="286"/>
        <end position="312"/>
    </location>
</feature>
<accession>A0AAE0K6D2</accession>
<name>A0AAE0K6D2_9PEZI</name>
<dbReference type="EMBL" id="JAULSN010000005">
    <property type="protein sequence ID" value="KAK3370914.1"/>
    <property type="molecule type" value="Genomic_DNA"/>
</dbReference>
<organism evidence="2 3">
    <name type="scientific">Lasiosphaeria ovina</name>
    <dbReference type="NCBI Taxonomy" id="92902"/>
    <lineage>
        <taxon>Eukaryota</taxon>
        <taxon>Fungi</taxon>
        <taxon>Dikarya</taxon>
        <taxon>Ascomycota</taxon>
        <taxon>Pezizomycotina</taxon>
        <taxon>Sordariomycetes</taxon>
        <taxon>Sordariomycetidae</taxon>
        <taxon>Sordariales</taxon>
        <taxon>Lasiosphaeriaceae</taxon>
        <taxon>Lasiosphaeria</taxon>
    </lineage>
</organism>
<evidence type="ECO:0000313" key="3">
    <source>
        <dbReference type="Proteomes" id="UP001287356"/>
    </source>
</evidence>
<dbReference type="AlphaFoldDB" id="A0AAE0K6D2"/>
<sequence>MSTPSQEDQAKTVLKAMKIASNTVLEAIANAIPVASNQVLTVAVPVSRDFYYDADEQIKDPTAVRAQEARLVDGMIPLSKFTAGHSGTRYKASMDYLKSGDDSPGSAGKSKVETYVAKQSAWAKEVAAYDHAQGQALKDSAPPQGSSTAQIKESREKYMQWLQENARVYKNNIQARYMDWVVHEYKFMVDFHFGVVDISYGMKRIENIKEAYRNLIIVADEGATEHNGIGIKQDAFFPVAMTRLDTADDNLKRAYAEVYASMDDKNYEQPQGTRTDKTAWLGGFRGSANTYGQGQNEDHPAEGTTESPSADPLTKLLNRDIADLEKQLSVASGTAGKMLALPVVVNQEGIVISDSDIAVNPELVGKKNPNVGEDGEEDADPWTKADLVQSVPNTDVRETSTSQSASSIAAKTSWGLFSASGGASHEGDMAMDCMVAEIERPWLHAELFADAELDSGRFDIEPGEARPEQMYENEEVPAGYYKQFCRDTSALESDVSASSTSANVSVCYGPCAVSASHRQSKSNSKTKMQSTATGCK</sequence>
<feature type="compositionally biased region" description="Polar residues" evidence="1">
    <location>
        <begin position="521"/>
        <end position="536"/>
    </location>
</feature>
<keyword evidence="3" id="KW-1185">Reference proteome</keyword>
<feature type="region of interest" description="Disordered" evidence="1">
    <location>
        <begin position="514"/>
        <end position="536"/>
    </location>
</feature>
<dbReference type="Proteomes" id="UP001287356">
    <property type="component" value="Unassembled WGS sequence"/>
</dbReference>
<reference evidence="2" key="1">
    <citation type="journal article" date="2023" name="Mol. Phylogenet. Evol.">
        <title>Genome-scale phylogeny and comparative genomics of the fungal order Sordariales.</title>
        <authorList>
            <person name="Hensen N."/>
            <person name="Bonometti L."/>
            <person name="Westerberg I."/>
            <person name="Brannstrom I.O."/>
            <person name="Guillou S."/>
            <person name="Cros-Aarteil S."/>
            <person name="Calhoun S."/>
            <person name="Haridas S."/>
            <person name="Kuo A."/>
            <person name="Mondo S."/>
            <person name="Pangilinan J."/>
            <person name="Riley R."/>
            <person name="LaButti K."/>
            <person name="Andreopoulos B."/>
            <person name="Lipzen A."/>
            <person name="Chen C."/>
            <person name="Yan M."/>
            <person name="Daum C."/>
            <person name="Ng V."/>
            <person name="Clum A."/>
            <person name="Steindorff A."/>
            <person name="Ohm R.A."/>
            <person name="Martin F."/>
            <person name="Silar P."/>
            <person name="Natvig D.O."/>
            <person name="Lalanne C."/>
            <person name="Gautier V."/>
            <person name="Ament-Velasquez S.L."/>
            <person name="Kruys A."/>
            <person name="Hutchinson M.I."/>
            <person name="Powell A.J."/>
            <person name="Barry K."/>
            <person name="Miller A.N."/>
            <person name="Grigoriev I.V."/>
            <person name="Debuchy R."/>
            <person name="Gladieux P."/>
            <person name="Hiltunen Thoren M."/>
            <person name="Johannesson H."/>
        </authorList>
    </citation>
    <scope>NUCLEOTIDE SEQUENCE</scope>
    <source>
        <strain evidence="2">CBS 958.72</strain>
    </source>
</reference>
<evidence type="ECO:0000256" key="1">
    <source>
        <dbReference type="SAM" id="MobiDB-lite"/>
    </source>
</evidence>
<protein>
    <submittedName>
        <fullName evidence="2">Uncharacterized protein</fullName>
    </submittedName>
</protein>